<dbReference type="AlphaFoldDB" id="A0AA96V731"/>
<dbReference type="RefSeq" id="WP_316557686.1">
    <property type="nucleotide sequence ID" value="NZ_CP131059.1"/>
</dbReference>
<reference evidence="1 2" key="1">
    <citation type="submission" date="2023-07" db="EMBL/GenBank/DDBJ databases">
        <title>Closed genoem sequence of Methanomicrococcus sp. Hf6.</title>
        <authorList>
            <person name="Poehlein A."/>
            <person name="Protasov E."/>
            <person name="Platt K."/>
            <person name="Reeh H."/>
            <person name="Daniel R."/>
            <person name="Brune A."/>
        </authorList>
    </citation>
    <scope>NUCLEOTIDE SEQUENCE [LARGE SCALE GENOMIC DNA]</scope>
    <source>
        <strain evidence="1 2">Hf6</strain>
    </source>
</reference>
<protein>
    <recommendedName>
        <fullName evidence="3">GLUG domain-containing protein</fullName>
    </recommendedName>
</protein>
<evidence type="ECO:0000313" key="1">
    <source>
        <dbReference type="EMBL" id="WNY22726.1"/>
    </source>
</evidence>
<accession>A0AA96V731</accession>
<dbReference type="Gene3D" id="2.160.20.110">
    <property type="match status" value="2"/>
</dbReference>
<dbReference type="GeneID" id="85194430"/>
<organism evidence="1 2">
    <name type="scientific">Methanimicrococcus hongohii</name>
    <dbReference type="NCBI Taxonomy" id="3028295"/>
    <lineage>
        <taxon>Archaea</taxon>
        <taxon>Methanobacteriati</taxon>
        <taxon>Methanobacteriota</taxon>
        <taxon>Stenosarchaea group</taxon>
        <taxon>Methanomicrobia</taxon>
        <taxon>Methanosarcinales</taxon>
        <taxon>Methanosarcinaceae</taxon>
        <taxon>Methanimicrococcus</taxon>
    </lineage>
</organism>
<proteinExistence type="predicted"/>
<evidence type="ECO:0008006" key="3">
    <source>
        <dbReference type="Google" id="ProtNLM"/>
    </source>
</evidence>
<dbReference type="KEGG" id="mehf:MmiHf6_00110"/>
<dbReference type="Proteomes" id="UP001302978">
    <property type="component" value="Chromosome"/>
</dbReference>
<name>A0AA96V731_9EURY</name>
<keyword evidence="2" id="KW-1185">Reference proteome</keyword>
<gene>
    <name evidence="1" type="ORF">MmiHf6_00110</name>
</gene>
<dbReference type="EMBL" id="CP131059">
    <property type="protein sequence ID" value="WNY22726.1"/>
    <property type="molecule type" value="Genomic_DNA"/>
</dbReference>
<sequence length="386" mass="41294">MKFAQICLYCTLIIFFISVLQVSFASDSNKEFIEIKTIEDLNKISENSNGFFKLMNDLDFSNISNSLNKTEYSGFAVEEFSGIFDGNNNTIYNYSATSDIDYTASFFKEIKENGVVQNLYLENTTVNGGQYAASLASLNRGRIENCRSFNVSSSANMWASGLVGTNMPGGIITNCTVLGTVNGNQAGGITSTNSGIIEKCNVNVSVNGLSVAGSITGGNFDNEIVNCMAEGTVTSPHAGGIAGGNYGGNINYCISKTAILGDNILAGGIVGLNKGNISNCVALNNCINGSKIISLNFNRENGPIIKFGQNSQVGYIAGGMDYDKLSKNSFGWNGISTNKIRLSGDNGEKIMTGQIWNTFPNAIWVGWDTDVWKLGEDGLPALKENE</sequence>
<evidence type="ECO:0000313" key="2">
    <source>
        <dbReference type="Proteomes" id="UP001302978"/>
    </source>
</evidence>